<dbReference type="Proteomes" id="UP000430692">
    <property type="component" value="Unassembled WGS sequence"/>
</dbReference>
<dbReference type="RefSeq" id="WP_160800190.1">
    <property type="nucleotide sequence ID" value="NZ_WUUL01000002.1"/>
</dbReference>
<evidence type="ECO:0000313" key="3">
    <source>
        <dbReference type="Proteomes" id="UP000430692"/>
    </source>
</evidence>
<evidence type="ECO:0000256" key="1">
    <source>
        <dbReference type="SAM" id="MobiDB-lite"/>
    </source>
</evidence>
<gene>
    <name evidence="2" type="ORF">GSM42_03780</name>
</gene>
<keyword evidence="3" id="KW-1185">Reference proteome</keyword>
<name>A0A6I4VRH1_9BACL</name>
<proteinExistence type="predicted"/>
<sequence length="74" mass="8579">MVKELNTTEKILHDKDGNEIPQTPMPAYARDGVVHRLPDEQKDTILYVAEDVMRTVEKLVENEQMKSRDDLRIA</sequence>
<dbReference type="EMBL" id="WUUL01000002">
    <property type="protein sequence ID" value="MXQ52865.1"/>
    <property type="molecule type" value="Genomic_DNA"/>
</dbReference>
<feature type="compositionally biased region" description="Basic and acidic residues" evidence="1">
    <location>
        <begin position="1"/>
        <end position="18"/>
    </location>
</feature>
<evidence type="ECO:0000313" key="2">
    <source>
        <dbReference type="EMBL" id="MXQ52865.1"/>
    </source>
</evidence>
<protein>
    <submittedName>
        <fullName evidence="2">Uncharacterized protein</fullName>
    </submittedName>
</protein>
<dbReference type="AlphaFoldDB" id="A0A6I4VRH1"/>
<comment type="caution">
    <text evidence="2">The sequence shown here is derived from an EMBL/GenBank/DDBJ whole genome shotgun (WGS) entry which is preliminary data.</text>
</comment>
<accession>A0A6I4VRH1</accession>
<reference evidence="2 3" key="1">
    <citation type="submission" date="2019-12" db="EMBL/GenBank/DDBJ databases">
        <title>Whole-genome analyses of novel actinobacteria.</title>
        <authorList>
            <person name="Sahin N."/>
            <person name="Saygin H."/>
        </authorList>
    </citation>
    <scope>NUCLEOTIDE SEQUENCE [LARGE SCALE GENOMIC DNA]</scope>
    <source>
        <strain evidence="2 3">KC615</strain>
    </source>
</reference>
<feature type="region of interest" description="Disordered" evidence="1">
    <location>
        <begin position="1"/>
        <end position="25"/>
    </location>
</feature>
<organism evidence="2 3">
    <name type="scientific">Shimazuella alba</name>
    <dbReference type="NCBI Taxonomy" id="2690964"/>
    <lineage>
        <taxon>Bacteria</taxon>
        <taxon>Bacillati</taxon>
        <taxon>Bacillota</taxon>
        <taxon>Bacilli</taxon>
        <taxon>Bacillales</taxon>
        <taxon>Thermoactinomycetaceae</taxon>
        <taxon>Shimazuella</taxon>
    </lineage>
</organism>